<dbReference type="InterPro" id="IPR029041">
    <property type="entry name" value="FAD-linked_oxidoreductase-like"/>
</dbReference>
<accession>A0A3N6PJM3</accession>
<gene>
    <name evidence="3" type="ORF">EA472_16330</name>
</gene>
<dbReference type="InterPro" id="IPR002872">
    <property type="entry name" value="Proline_DH_dom"/>
</dbReference>
<name>A0A3N6PJM3_NATCH</name>
<evidence type="ECO:0000313" key="3">
    <source>
        <dbReference type="EMBL" id="RQG98785.1"/>
    </source>
</evidence>
<dbReference type="InterPro" id="IPR015659">
    <property type="entry name" value="Proline_oxidase"/>
</dbReference>
<dbReference type="Pfam" id="PF01619">
    <property type="entry name" value="Pro_dh"/>
    <property type="match status" value="1"/>
</dbReference>
<dbReference type="PANTHER" id="PTHR13914:SF0">
    <property type="entry name" value="PROLINE DEHYDROGENASE 1, MITOCHONDRIAL"/>
    <property type="match status" value="1"/>
</dbReference>
<comment type="caution">
    <text evidence="3">The sequence shown here is derived from an EMBL/GenBank/DDBJ whole genome shotgun (WGS) entry which is preliminary data.</text>
</comment>
<dbReference type="GO" id="GO:0006562">
    <property type="term" value="P:L-proline catabolic process"/>
    <property type="evidence" value="ECO:0007669"/>
    <property type="project" value="InterPro"/>
</dbReference>
<dbReference type="EMBL" id="REFZ01000012">
    <property type="protein sequence ID" value="RQG98785.1"/>
    <property type="molecule type" value="Genomic_DNA"/>
</dbReference>
<feature type="domain" description="Proline dehydrogenase" evidence="2">
    <location>
        <begin position="22"/>
        <end position="251"/>
    </location>
</feature>
<reference evidence="3 4" key="1">
    <citation type="submission" date="2018-10" db="EMBL/GenBank/DDBJ databases">
        <title>Natrarchaeobius chitinivorans gen. nov., sp. nov., and Natrarchaeobius haloalkaliphilus sp. nov., alkaliphilic, chitin-utilizing haloarchaea from hypersaline alkaline lakes.</title>
        <authorList>
            <person name="Sorokin D.Y."/>
            <person name="Elcheninov A.G."/>
            <person name="Kostrikina N.A."/>
            <person name="Bale N.J."/>
            <person name="Sinninghe Damste J.S."/>
            <person name="Khijniak T.V."/>
            <person name="Kublanov I.V."/>
            <person name="Toshchakov S.V."/>
        </authorList>
    </citation>
    <scope>NUCLEOTIDE SEQUENCE [LARGE SCALE GENOMIC DNA]</scope>
    <source>
        <strain evidence="3 4">AArcht7</strain>
    </source>
</reference>
<organism evidence="3 4">
    <name type="scientific">Natrarchaeobius chitinivorans</name>
    <dbReference type="NCBI Taxonomy" id="1679083"/>
    <lineage>
        <taxon>Archaea</taxon>
        <taxon>Methanobacteriati</taxon>
        <taxon>Methanobacteriota</taxon>
        <taxon>Stenosarchaea group</taxon>
        <taxon>Halobacteria</taxon>
        <taxon>Halobacteriales</taxon>
        <taxon>Natrialbaceae</taxon>
        <taxon>Natrarchaeobius</taxon>
    </lineage>
</organism>
<evidence type="ECO:0000313" key="4">
    <source>
        <dbReference type="Proteomes" id="UP000281431"/>
    </source>
</evidence>
<dbReference type="PANTHER" id="PTHR13914">
    <property type="entry name" value="PROLINE OXIDASE"/>
    <property type="match status" value="1"/>
</dbReference>
<keyword evidence="1" id="KW-0560">Oxidoreductase</keyword>
<dbReference type="GO" id="GO:0004657">
    <property type="term" value="F:proline dehydrogenase activity"/>
    <property type="evidence" value="ECO:0007669"/>
    <property type="project" value="InterPro"/>
</dbReference>
<dbReference type="OrthoDB" id="8727at2157"/>
<dbReference type="SUPFAM" id="SSF51730">
    <property type="entry name" value="FAD-linked oxidoreductase"/>
    <property type="match status" value="1"/>
</dbReference>
<dbReference type="Proteomes" id="UP000281431">
    <property type="component" value="Unassembled WGS sequence"/>
</dbReference>
<protein>
    <submittedName>
        <fullName evidence="3">Proline dehydrogenase</fullName>
    </submittedName>
</protein>
<evidence type="ECO:0000256" key="1">
    <source>
        <dbReference type="ARBA" id="ARBA00023002"/>
    </source>
</evidence>
<sequence length="290" mass="32390">MLPPVANRFVAGETPAEAIEYARRRSGDGPNAMLNRLGSHHRDLSSVRADADEYVMLVEELARLDGDPAVSVKPTQLGLEIGEPLFRTSLEHICERAAGRDVAVWLDMEEHWTVEPTLEVAVDLAREYGGVGVCIQADLKRSRADLRRLADEPVRVRLVKGGAYDRPDPIAYTDPDRRDRAYRALLSEAFDRLDGGIAVATHDPAMLEHAVELGDRHETAFEIQMLMGVRPTAQRTLADEYEVREFVPYGPRWKRWAFNRARRNLGFAARAVGETLVPTNRAASGIAARR</sequence>
<dbReference type="AlphaFoldDB" id="A0A3N6PJM3"/>
<keyword evidence="4" id="KW-1185">Reference proteome</keyword>
<dbReference type="Gene3D" id="3.20.20.220">
    <property type="match status" value="1"/>
</dbReference>
<evidence type="ECO:0000259" key="2">
    <source>
        <dbReference type="Pfam" id="PF01619"/>
    </source>
</evidence>
<proteinExistence type="predicted"/>